<comment type="similarity">
    <text evidence="2">Belongs to the complex I 20 kDa subunit family.</text>
</comment>
<dbReference type="EMBL" id="DUJS01000004">
    <property type="protein sequence ID" value="HII70376.1"/>
    <property type="molecule type" value="Genomic_DNA"/>
</dbReference>
<evidence type="ECO:0000313" key="9">
    <source>
        <dbReference type="Proteomes" id="UP000619545"/>
    </source>
</evidence>
<keyword evidence="6" id="KW-0411">Iron-sulfur</keyword>
<dbReference type="Proteomes" id="UP000619545">
    <property type="component" value="Unassembled WGS sequence"/>
</dbReference>
<dbReference type="AlphaFoldDB" id="A0A832TA89"/>
<evidence type="ECO:0000259" key="7">
    <source>
        <dbReference type="Pfam" id="PF01058"/>
    </source>
</evidence>
<dbReference type="GO" id="GO:0046872">
    <property type="term" value="F:metal ion binding"/>
    <property type="evidence" value="ECO:0007669"/>
    <property type="project" value="UniProtKB-KW"/>
</dbReference>
<dbReference type="Pfam" id="PF01058">
    <property type="entry name" value="Oxidored_q6"/>
    <property type="match status" value="1"/>
</dbReference>
<gene>
    <name evidence="8" type="ORF">HA336_03995</name>
</gene>
<sequence length="162" mass="17926">MSLKSALKKLKGFVRSRSIHVTVVNTGGCNGCDIEILACYTYRYDLEQYGIYYHNNPRKSDVLIVTGPVTYQWRDKLVKLYHKVPEPKAVVAVGTCACSGGIFNQRGGRVCGPVREVIPVDAEVPGCPPRPEEIVSAVVDVLPALFRSWEFRRGGAREAQEA</sequence>
<dbReference type="RefSeq" id="WP_011018834.1">
    <property type="nucleotide sequence ID" value="NZ_DUJS01000004.1"/>
</dbReference>
<comment type="caution">
    <text evidence="8">The sequence shown here is derived from an EMBL/GenBank/DDBJ whole genome shotgun (WGS) entry which is preliminary data.</text>
</comment>
<evidence type="ECO:0000256" key="2">
    <source>
        <dbReference type="ARBA" id="ARBA00009173"/>
    </source>
</evidence>
<protein>
    <submittedName>
        <fullName evidence="8">NADH-quinone oxidoreductase subunit B family protein</fullName>
    </submittedName>
</protein>
<keyword evidence="5" id="KW-0408">Iron</keyword>
<evidence type="ECO:0000256" key="6">
    <source>
        <dbReference type="ARBA" id="ARBA00023014"/>
    </source>
</evidence>
<comment type="cofactor">
    <cofactor evidence="1">
        <name>[4Fe-4S] cluster</name>
        <dbReference type="ChEBI" id="CHEBI:49883"/>
    </cofactor>
</comment>
<reference evidence="8" key="1">
    <citation type="journal article" date="2020" name="bioRxiv">
        <title>A rank-normalized archaeal taxonomy based on genome phylogeny resolves widespread incomplete and uneven classifications.</title>
        <authorList>
            <person name="Rinke C."/>
            <person name="Chuvochina M."/>
            <person name="Mussig A.J."/>
            <person name="Chaumeil P.-A."/>
            <person name="Waite D.W."/>
            <person name="Whitman W.B."/>
            <person name="Parks D.H."/>
            <person name="Hugenholtz P."/>
        </authorList>
    </citation>
    <scope>NUCLEOTIDE SEQUENCE</scope>
    <source>
        <strain evidence="8">UBA8853</strain>
    </source>
</reference>
<evidence type="ECO:0000256" key="3">
    <source>
        <dbReference type="ARBA" id="ARBA00022485"/>
    </source>
</evidence>
<evidence type="ECO:0000256" key="5">
    <source>
        <dbReference type="ARBA" id="ARBA00023004"/>
    </source>
</evidence>
<dbReference type="OMA" id="QYGIYVH"/>
<dbReference type="Gene3D" id="3.40.50.12280">
    <property type="match status" value="1"/>
</dbReference>
<evidence type="ECO:0000313" key="8">
    <source>
        <dbReference type="EMBL" id="HII70376.1"/>
    </source>
</evidence>
<keyword evidence="4" id="KW-0479">Metal-binding</keyword>
<dbReference type="PANTHER" id="PTHR42989:SF1">
    <property type="entry name" value="FORMATE HYDROGENLYASE SUBUNIT 7-RELATED"/>
    <property type="match status" value="1"/>
</dbReference>
<dbReference type="GO" id="GO:0051539">
    <property type="term" value="F:4 iron, 4 sulfur cluster binding"/>
    <property type="evidence" value="ECO:0007669"/>
    <property type="project" value="UniProtKB-KW"/>
</dbReference>
<dbReference type="InterPro" id="IPR052375">
    <property type="entry name" value="Complex_I_20kDa-like"/>
</dbReference>
<evidence type="ECO:0000256" key="4">
    <source>
        <dbReference type="ARBA" id="ARBA00022723"/>
    </source>
</evidence>
<organism evidence="8 9">
    <name type="scientific">Methanopyrus kandleri</name>
    <dbReference type="NCBI Taxonomy" id="2320"/>
    <lineage>
        <taxon>Archaea</taxon>
        <taxon>Methanobacteriati</taxon>
        <taxon>Methanobacteriota</taxon>
        <taxon>Methanomada group</taxon>
        <taxon>Methanopyri</taxon>
        <taxon>Methanopyrales</taxon>
        <taxon>Methanopyraceae</taxon>
        <taxon>Methanopyrus</taxon>
    </lineage>
</organism>
<proteinExistence type="inferred from homology"/>
<keyword evidence="3" id="KW-0004">4Fe-4S</keyword>
<dbReference type="PANTHER" id="PTHR42989">
    <property type="entry name" value="HYDROGENASE-4 COMPONENT I"/>
    <property type="match status" value="1"/>
</dbReference>
<dbReference type="InterPro" id="IPR006137">
    <property type="entry name" value="NADH_UbQ_OxRdtase-like_20kDa"/>
</dbReference>
<evidence type="ECO:0000256" key="1">
    <source>
        <dbReference type="ARBA" id="ARBA00001966"/>
    </source>
</evidence>
<accession>A0A832TA89</accession>
<dbReference type="GeneID" id="1477767"/>
<feature type="domain" description="NADH:ubiquinone oxidoreductase-like 20kDa subunit" evidence="7">
    <location>
        <begin position="29"/>
        <end position="140"/>
    </location>
</feature>
<name>A0A832TA89_9EURY</name>
<dbReference type="NCBIfam" id="NF005012">
    <property type="entry name" value="PRK06411.1"/>
    <property type="match status" value="1"/>
</dbReference>
<dbReference type="SUPFAM" id="SSF56770">
    <property type="entry name" value="HydA/Nqo6-like"/>
    <property type="match status" value="1"/>
</dbReference>